<dbReference type="SMART" id="SM00382">
    <property type="entry name" value="AAA"/>
    <property type="match status" value="1"/>
</dbReference>
<dbReference type="PANTHER" id="PTHR23070">
    <property type="entry name" value="BCS1 AAA-TYPE ATPASE"/>
    <property type="match status" value="1"/>
</dbReference>
<dbReference type="InterPro" id="IPR003960">
    <property type="entry name" value="ATPase_AAA_CS"/>
</dbReference>
<dbReference type="Pfam" id="PF08740">
    <property type="entry name" value="BCS1_N"/>
    <property type="match status" value="1"/>
</dbReference>
<dbReference type="InterPro" id="IPR003593">
    <property type="entry name" value="AAA+_ATPase"/>
</dbReference>
<sequence>MADRLIAAVAVRNNDGYLDAVYNFEWALPVLFWRRGWIAAYLDESGLTLRVWSFGRGAQALQDLIQDARDFYQSRTEPPALVVDESASPLVTAVFETGDMSTSWIFAYLQSQPSIMLETSRFCVSTRQFDSGWAAAGRKATRSSTVTSTEQLEVYSLPLRTGSTHRFRWRDYWVQASIAPLKITVIIHTTDKSIMFSFIEAARAKYIEAATAYVNVYLAQASLTGDSMLWGRVVIKRQRPWTTLVLPNGIKENLLADVKEFLDSEDWYQNADVPHRRGYLLYGQPGTGKSTTVHALAAELGMQIFFLSLATPGQAIHFVPFSIDDNTLGDLFDSVIPHSIILIEDIDCAFPSRQTHVEVPVQGLGRPKEMPLPRSAVTLAGLLNAMDSVTSQEGRLLICTTNHIERLDPALIRPGRIDVKIRYSLATTEQLKDAFHRFYPCSSDSLAGADKSTSGAHTQPKLARSEVEHLALEFAAAIPQDMFSVAQIQGYLLGYKKDPFGAVANVSAWVEAQRFGEEVRRFGKQGLLTPEDSESD</sequence>
<keyword evidence="5" id="KW-0999">Mitochondrion inner membrane</keyword>
<dbReference type="Proteomes" id="UP000613580">
    <property type="component" value="Unassembled WGS sequence"/>
</dbReference>
<evidence type="ECO:0000313" key="14">
    <source>
        <dbReference type="EMBL" id="KAF7308268.1"/>
    </source>
</evidence>
<evidence type="ECO:0000256" key="7">
    <source>
        <dbReference type="ARBA" id="ARBA00022840"/>
    </source>
</evidence>
<evidence type="ECO:0000256" key="8">
    <source>
        <dbReference type="ARBA" id="ARBA00022989"/>
    </source>
</evidence>
<keyword evidence="3" id="KW-0812">Transmembrane</keyword>
<evidence type="ECO:0000256" key="11">
    <source>
        <dbReference type="ARBA" id="ARBA00048778"/>
    </source>
</evidence>
<evidence type="ECO:0000313" key="15">
    <source>
        <dbReference type="Proteomes" id="UP000613580"/>
    </source>
</evidence>
<keyword evidence="9" id="KW-0496">Mitochondrion</keyword>
<dbReference type="OrthoDB" id="10251412at2759"/>
<evidence type="ECO:0000256" key="5">
    <source>
        <dbReference type="ARBA" id="ARBA00022792"/>
    </source>
</evidence>
<evidence type="ECO:0000256" key="10">
    <source>
        <dbReference type="ARBA" id="ARBA00023136"/>
    </source>
</evidence>
<dbReference type="Gene3D" id="3.40.50.300">
    <property type="entry name" value="P-loop containing nucleotide triphosphate hydrolases"/>
    <property type="match status" value="1"/>
</dbReference>
<dbReference type="InterPro" id="IPR003959">
    <property type="entry name" value="ATPase_AAA_core"/>
</dbReference>
<proteinExistence type="inferred from homology"/>
<dbReference type="InterPro" id="IPR050747">
    <property type="entry name" value="Mitochondrial_chaperone_BCS1"/>
</dbReference>
<comment type="catalytic activity">
    <reaction evidence="11">
        <text>ATP + H2O = ADP + phosphate + H(+)</text>
        <dbReference type="Rhea" id="RHEA:13065"/>
        <dbReference type="ChEBI" id="CHEBI:15377"/>
        <dbReference type="ChEBI" id="CHEBI:15378"/>
        <dbReference type="ChEBI" id="CHEBI:30616"/>
        <dbReference type="ChEBI" id="CHEBI:43474"/>
        <dbReference type="ChEBI" id="CHEBI:456216"/>
    </reaction>
    <physiologicalReaction direction="left-to-right" evidence="11">
        <dbReference type="Rhea" id="RHEA:13066"/>
    </physiologicalReaction>
</comment>
<dbReference type="EMBL" id="JACAZE010000008">
    <property type="protein sequence ID" value="KAF7308268.1"/>
    <property type="molecule type" value="Genomic_DNA"/>
</dbReference>
<keyword evidence="15" id="KW-1185">Reference proteome</keyword>
<evidence type="ECO:0000256" key="2">
    <source>
        <dbReference type="ARBA" id="ARBA00007448"/>
    </source>
</evidence>
<dbReference type="SUPFAM" id="SSF52540">
    <property type="entry name" value="P-loop containing nucleoside triphosphate hydrolases"/>
    <property type="match status" value="1"/>
</dbReference>
<evidence type="ECO:0000256" key="3">
    <source>
        <dbReference type="ARBA" id="ARBA00022692"/>
    </source>
</evidence>
<dbReference type="GO" id="GO:0016887">
    <property type="term" value="F:ATP hydrolysis activity"/>
    <property type="evidence" value="ECO:0007669"/>
    <property type="project" value="InterPro"/>
</dbReference>
<name>A0A8H6WB38_MYCCL</name>
<keyword evidence="10" id="KW-0472">Membrane</keyword>
<gene>
    <name evidence="14" type="ORF">HMN09_00674800</name>
</gene>
<keyword evidence="8" id="KW-1133">Transmembrane helix</keyword>
<dbReference type="InterPro" id="IPR027417">
    <property type="entry name" value="P-loop_NTPase"/>
</dbReference>
<comment type="subcellular location">
    <subcellularLocation>
        <location evidence="1">Mitochondrion inner membrane</location>
        <topology evidence="1">Single-pass membrane protein</topology>
    </subcellularLocation>
</comment>
<evidence type="ECO:0000256" key="12">
    <source>
        <dbReference type="RuleBase" id="RU003651"/>
    </source>
</evidence>
<dbReference type="Pfam" id="PF25426">
    <property type="entry name" value="AAA_lid_BCS1"/>
    <property type="match status" value="1"/>
</dbReference>
<comment type="similarity">
    <text evidence="2">Belongs to the AAA ATPase family. BCS1 subfamily.</text>
</comment>
<keyword evidence="7 12" id="KW-0067">ATP-binding</keyword>
<dbReference type="GO" id="GO:0005524">
    <property type="term" value="F:ATP binding"/>
    <property type="evidence" value="ECO:0007669"/>
    <property type="project" value="UniProtKB-KW"/>
</dbReference>
<keyword evidence="6" id="KW-0378">Hydrolase</keyword>
<reference evidence="14" key="1">
    <citation type="submission" date="2020-05" db="EMBL/GenBank/DDBJ databases">
        <title>Mycena genomes resolve the evolution of fungal bioluminescence.</title>
        <authorList>
            <person name="Tsai I.J."/>
        </authorList>
    </citation>
    <scope>NUCLEOTIDE SEQUENCE</scope>
    <source>
        <strain evidence="14">110903Hualien_Pintung</strain>
    </source>
</reference>
<evidence type="ECO:0000256" key="4">
    <source>
        <dbReference type="ARBA" id="ARBA00022741"/>
    </source>
</evidence>
<dbReference type="GO" id="GO:0005743">
    <property type="term" value="C:mitochondrial inner membrane"/>
    <property type="evidence" value="ECO:0007669"/>
    <property type="project" value="UniProtKB-SubCell"/>
</dbReference>
<comment type="caution">
    <text evidence="14">The sequence shown here is derived from an EMBL/GenBank/DDBJ whole genome shotgun (WGS) entry which is preliminary data.</text>
</comment>
<evidence type="ECO:0000256" key="1">
    <source>
        <dbReference type="ARBA" id="ARBA00004434"/>
    </source>
</evidence>
<dbReference type="AlphaFoldDB" id="A0A8H6WB38"/>
<protein>
    <submittedName>
        <fullName evidence="14">Mitochondrial chaperone BCS1</fullName>
    </submittedName>
</protein>
<feature type="domain" description="AAA+ ATPase" evidence="13">
    <location>
        <begin position="275"/>
        <end position="427"/>
    </location>
</feature>
<organism evidence="14 15">
    <name type="scientific">Mycena chlorophos</name>
    <name type="common">Agaric fungus</name>
    <name type="synonym">Agaricus chlorophos</name>
    <dbReference type="NCBI Taxonomy" id="658473"/>
    <lineage>
        <taxon>Eukaryota</taxon>
        <taxon>Fungi</taxon>
        <taxon>Dikarya</taxon>
        <taxon>Basidiomycota</taxon>
        <taxon>Agaricomycotina</taxon>
        <taxon>Agaricomycetes</taxon>
        <taxon>Agaricomycetidae</taxon>
        <taxon>Agaricales</taxon>
        <taxon>Marasmiineae</taxon>
        <taxon>Mycenaceae</taxon>
        <taxon>Mycena</taxon>
    </lineage>
</organism>
<dbReference type="PROSITE" id="PS00674">
    <property type="entry name" value="AAA"/>
    <property type="match status" value="1"/>
</dbReference>
<evidence type="ECO:0000256" key="6">
    <source>
        <dbReference type="ARBA" id="ARBA00022801"/>
    </source>
</evidence>
<dbReference type="Pfam" id="PF00004">
    <property type="entry name" value="AAA"/>
    <property type="match status" value="1"/>
</dbReference>
<dbReference type="InterPro" id="IPR057495">
    <property type="entry name" value="AAA_lid_BCS1"/>
</dbReference>
<dbReference type="InterPro" id="IPR014851">
    <property type="entry name" value="BCS1_N"/>
</dbReference>
<accession>A0A8H6WB38</accession>
<evidence type="ECO:0000259" key="13">
    <source>
        <dbReference type="SMART" id="SM00382"/>
    </source>
</evidence>
<evidence type="ECO:0000256" key="9">
    <source>
        <dbReference type="ARBA" id="ARBA00023128"/>
    </source>
</evidence>
<keyword evidence="4 12" id="KW-0547">Nucleotide-binding</keyword>